<dbReference type="AlphaFoldDB" id="A0A381V363"/>
<protein>
    <recommendedName>
        <fullName evidence="3">Luciferase-like domain-containing protein</fullName>
    </recommendedName>
</protein>
<evidence type="ECO:0000259" key="3">
    <source>
        <dbReference type="Pfam" id="PF00296"/>
    </source>
</evidence>
<dbReference type="GO" id="GO:0005829">
    <property type="term" value="C:cytosol"/>
    <property type="evidence" value="ECO:0007669"/>
    <property type="project" value="TreeGrafter"/>
</dbReference>
<dbReference type="Pfam" id="PF00296">
    <property type="entry name" value="Bac_luciferase"/>
    <property type="match status" value="1"/>
</dbReference>
<dbReference type="EMBL" id="UINC01007696">
    <property type="protein sequence ID" value="SVA34644.1"/>
    <property type="molecule type" value="Genomic_DNA"/>
</dbReference>
<dbReference type="Gene3D" id="3.20.20.30">
    <property type="entry name" value="Luciferase-like domain"/>
    <property type="match status" value="1"/>
</dbReference>
<evidence type="ECO:0000313" key="4">
    <source>
        <dbReference type="EMBL" id="SVA34644.1"/>
    </source>
</evidence>
<feature type="domain" description="Luciferase-like" evidence="3">
    <location>
        <begin position="8"/>
        <end position="306"/>
    </location>
</feature>
<sequence>MDFNHFLTSYMPDPKIGSKTHFDNMLEQAVLAEKLGYSTVSIPEHHLVNILMMPSPLQMAVKIASLTEEIKITTGIAVLPLHDMRTYAGEVATADILTEGRLILGVGRGAFAWEMKSLGTPIEISKEKFVESLEVLQVLLRDKEVSYKGKFYNFEPITIMPRPISDPVQMMIAAMDLNSIKDAASRGFHVQSTVLSGTKELLIQRVNAFKEGCEILGEQGKLLKLSMQRMAYLAKDEKDAEEKNRLAYEYYKRFDNMFTGPGKVKKGEVEPLPRNQTYEEMKKNLLICPLNEMIDRLSIYAEAGVDEIIVSSSFGQNQKDLINSMHRMSEEIIPYFKKSNVQVA</sequence>
<name>A0A381V363_9ZZZZ</name>
<dbReference type="PANTHER" id="PTHR30137:SF8">
    <property type="entry name" value="BLR5498 PROTEIN"/>
    <property type="match status" value="1"/>
</dbReference>
<evidence type="ECO:0000256" key="1">
    <source>
        <dbReference type="ARBA" id="ARBA00023002"/>
    </source>
</evidence>
<reference evidence="4" key="1">
    <citation type="submission" date="2018-05" db="EMBL/GenBank/DDBJ databases">
        <authorList>
            <person name="Lanie J.A."/>
            <person name="Ng W.-L."/>
            <person name="Kazmierczak K.M."/>
            <person name="Andrzejewski T.M."/>
            <person name="Davidsen T.M."/>
            <person name="Wayne K.J."/>
            <person name="Tettelin H."/>
            <person name="Glass J.I."/>
            <person name="Rusch D."/>
            <person name="Podicherti R."/>
            <person name="Tsui H.-C.T."/>
            <person name="Winkler M.E."/>
        </authorList>
    </citation>
    <scope>NUCLEOTIDE SEQUENCE</scope>
</reference>
<dbReference type="InterPro" id="IPR011251">
    <property type="entry name" value="Luciferase-like_dom"/>
</dbReference>
<dbReference type="GO" id="GO:0016705">
    <property type="term" value="F:oxidoreductase activity, acting on paired donors, with incorporation or reduction of molecular oxygen"/>
    <property type="evidence" value="ECO:0007669"/>
    <property type="project" value="InterPro"/>
</dbReference>
<dbReference type="InterPro" id="IPR050766">
    <property type="entry name" value="Bact_Lucif_Oxidored"/>
</dbReference>
<gene>
    <name evidence="4" type="ORF">METZ01_LOCUS87498</name>
</gene>
<dbReference type="SUPFAM" id="SSF51679">
    <property type="entry name" value="Bacterial luciferase-like"/>
    <property type="match status" value="1"/>
</dbReference>
<keyword evidence="1" id="KW-0560">Oxidoreductase</keyword>
<dbReference type="PANTHER" id="PTHR30137">
    <property type="entry name" value="LUCIFERASE-LIKE MONOOXYGENASE"/>
    <property type="match status" value="1"/>
</dbReference>
<proteinExistence type="predicted"/>
<dbReference type="GO" id="GO:0004497">
    <property type="term" value="F:monooxygenase activity"/>
    <property type="evidence" value="ECO:0007669"/>
    <property type="project" value="UniProtKB-KW"/>
</dbReference>
<accession>A0A381V363</accession>
<organism evidence="4">
    <name type="scientific">marine metagenome</name>
    <dbReference type="NCBI Taxonomy" id="408172"/>
    <lineage>
        <taxon>unclassified sequences</taxon>
        <taxon>metagenomes</taxon>
        <taxon>ecological metagenomes</taxon>
    </lineage>
</organism>
<evidence type="ECO:0000256" key="2">
    <source>
        <dbReference type="ARBA" id="ARBA00023033"/>
    </source>
</evidence>
<keyword evidence="2" id="KW-0503">Monooxygenase</keyword>
<dbReference type="InterPro" id="IPR036661">
    <property type="entry name" value="Luciferase-like_sf"/>
</dbReference>